<dbReference type="AlphaFoldDB" id="A0A8S2W465"/>
<comment type="caution">
    <text evidence="2">The sequence shown here is derived from an EMBL/GenBank/DDBJ whole genome shotgun (WGS) entry which is preliminary data.</text>
</comment>
<gene>
    <name evidence="1" type="ORF">OVA965_LOCUS42865</name>
    <name evidence="2" type="ORF">TMI583_LOCUS44909</name>
</gene>
<proteinExistence type="predicted"/>
<evidence type="ECO:0000313" key="1">
    <source>
        <dbReference type="EMBL" id="CAF1615236.1"/>
    </source>
</evidence>
<organism evidence="2 3">
    <name type="scientific">Didymodactylos carnosus</name>
    <dbReference type="NCBI Taxonomy" id="1234261"/>
    <lineage>
        <taxon>Eukaryota</taxon>
        <taxon>Metazoa</taxon>
        <taxon>Spiralia</taxon>
        <taxon>Gnathifera</taxon>
        <taxon>Rotifera</taxon>
        <taxon>Eurotatoria</taxon>
        <taxon>Bdelloidea</taxon>
        <taxon>Philodinida</taxon>
        <taxon>Philodinidae</taxon>
        <taxon>Didymodactylos</taxon>
    </lineage>
</organism>
<sequence>MSPLTIYFNNNITVQQPSSSSSSSELKLEIFNNICVVLTKILESNKLTILTYWSNIFHRNIYSKINKYKDDLFAHEYDVEQELLFDSTVSITKKKDQTEEIYRYINDNVSILLLNDKNYYKNDNLSKFYAKTYCMRHKSYFRKSCLIVINSVIFTRFNSSKSENKKQLFFGSFLLIHELTRILSSFNRKICVRKRRPDGDTVYYNTVKSKYTIPIHQYFCSYAFGRDPFGIPRYYDAGYGIQHMMYR</sequence>
<dbReference type="Proteomes" id="UP000682733">
    <property type="component" value="Unassembled WGS sequence"/>
</dbReference>
<reference evidence="2" key="1">
    <citation type="submission" date="2021-02" db="EMBL/GenBank/DDBJ databases">
        <authorList>
            <person name="Nowell W R."/>
        </authorList>
    </citation>
    <scope>NUCLEOTIDE SEQUENCE</scope>
</reference>
<dbReference type="EMBL" id="CAJNOK010054283">
    <property type="protein sequence ID" value="CAF1615236.1"/>
    <property type="molecule type" value="Genomic_DNA"/>
</dbReference>
<accession>A0A8S2W465</accession>
<evidence type="ECO:0000313" key="3">
    <source>
        <dbReference type="Proteomes" id="UP000682733"/>
    </source>
</evidence>
<dbReference type="EMBL" id="CAJOBA010078788">
    <property type="protein sequence ID" value="CAF4431105.1"/>
    <property type="molecule type" value="Genomic_DNA"/>
</dbReference>
<evidence type="ECO:0000313" key="2">
    <source>
        <dbReference type="EMBL" id="CAF4431105.1"/>
    </source>
</evidence>
<protein>
    <submittedName>
        <fullName evidence="2">Uncharacterized protein</fullName>
    </submittedName>
</protein>
<name>A0A8S2W465_9BILA</name>
<dbReference type="Proteomes" id="UP000677228">
    <property type="component" value="Unassembled WGS sequence"/>
</dbReference>